<dbReference type="STRING" id="1344418.A0A1D2VLX5"/>
<evidence type="ECO:0000256" key="2">
    <source>
        <dbReference type="ARBA" id="ARBA00008560"/>
    </source>
</evidence>
<name>A0A1D2VLX5_9ASCO</name>
<dbReference type="PANTHER" id="PTHR21026:SF2">
    <property type="entry name" value="LARGE RIBOSOMAL SUBUNIT PROTEIN BL32M"/>
    <property type="match status" value="1"/>
</dbReference>
<evidence type="ECO:0000256" key="3">
    <source>
        <dbReference type="ARBA" id="ARBA00022946"/>
    </source>
</evidence>
<comment type="similarity">
    <text evidence="2">Belongs to the bacterial ribosomal protein bL32 family.</text>
</comment>
<sequence>KLEELIENLKNQDPNPIFNPLEMGILKAVPKQKVSHCRRRKRQLDSSKHLKLKLNLNCCPSCGRVKKDHFLCHHCAFEIRSFWKRLDKKNNPQIEEQRKFANQEFLSKTDQRILYPGRFDADEMRQLRNTDNYILKRDKPIFFERN</sequence>
<dbReference type="GO" id="GO:0008270">
    <property type="term" value="F:zinc ion binding"/>
    <property type="evidence" value="ECO:0007669"/>
    <property type="project" value="EnsemblFungi"/>
</dbReference>
<keyword evidence="4" id="KW-0689">Ribosomal protein</keyword>
<evidence type="ECO:0000313" key="8">
    <source>
        <dbReference type="EMBL" id="ODV62616.1"/>
    </source>
</evidence>
<keyword evidence="3" id="KW-0809">Transit peptide</keyword>
<accession>A0A1D2VLX5</accession>
<dbReference type="RefSeq" id="XP_020048923.1">
    <property type="nucleotide sequence ID" value="XM_020189798.1"/>
</dbReference>
<proteinExistence type="inferred from homology"/>
<organism evidence="8 9">
    <name type="scientific">Ascoidea rubescens DSM 1968</name>
    <dbReference type="NCBI Taxonomy" id="1344418"/>
    <lineage>
        <taxon>Eukaryota</taxon>
        <taxon>Fungi</taxon>
        <taxon>Dikarya</taxon>
        <taxon>Ascomycota</taxon>
        <taxon>Saccharomycotina</taxon>
        <taxon>Saccharomycetes</taxon>
        <taxon>Ascoideaceae</taxon>
        <taxon>Ascoidea</taxon>
    </lineage>
</organism>
<dbReference type="EMBL" id="KV454477">
    <property type="protein sequence ID" value="ODV62616.1"/>
    <property type="molecule type" value="Genomic_DNA"/>
</dbReference>
<dbReference type="SUPFAM" id="SSF57829">
    <property type="entry name" value="Zn-binding ribosomal proteins"/>
    <property type="match status" value="1"/>
</dbReference>
<evidence type="ECO:0000313" key="9">
    <source>
        <dbReference type="Proteomes" id="UP000095038"/>
    </source>
</evidence>
<keyword evidence="9" id="KW-1185">Reference proteome</keyword>
<dbReference type="GO" id="GO:0003735">
    <property type="term" value="F:structural constituent of ribosome"/>
    <property type="evidence" value="ECO:0007669"/>
    <property type="project" value="EnsemblFungi"/>
</dbReference>
<dbReference type="GO" id="GO:0005762">
    <property type="term" value="C:mitochondrial large ribosomal subunit"/>
    <property type="evidence" value="ECO:0007669"/>
    <property type="project" value="EnsemblFungi"/>
</dbReference>
<evidence type="ECO:0000256" key="4">
    <source>
        <dbReference type="ARBA" id="ARBA00022980"/>
    </source>
</evidence>
<keyword evidence="5" id="KW-0496">Mitochondrion</keyword>
<dbReference type="PANTHER" id="PTHR21026">
    <property type="entry name" value="39S RIBOSOMAL PROTEIN L32, MITOCHONDRIAL"/>
    <property type="match status" value="1"/>
</dbReference>
<gene>
    <name evidence="8" type="ORF">ASCRUDRAFT_23646</name>
</gene>
<dbReference type="GeneID" id="30963434"/>
<keyword evidence="6" id="KW-0687">Ribonucleoprotein</keyword>
<protein>
    <recommendedName>
        <fullName evidence="7">Large ribosomal subunit protein bL32m</fullName>
    </recommendedName>
</protein>
<feature type="non-terminal residue" evidence="8">
    <location>
        <position position="146"/>
    </location>
</feature>
<feature type="non-terminal residue" evidence="8">
    <location>
        <position position="1"/>
    </location>
</feature>
<dbReference type="NCBIfam" id="TIGR01031">
    <property type="entry name" value="rpmF_bact"/>
    <property type="match status" value="1"/>
</dbReference>
<dbReference type="InParanoid" id="A0A1D2VLX5"/>
<dbReference type="GO" id="GO:0005743">
    <property type="term" value="C:mitochondrial inner membrane"/>
    <property type="evidence" value="ECO:0007669"/>
    <property type="project" value="EnsemblFungi"/>
</dbReference>
<evidence type="ECO:0000256" key="1">
    <source>
        <dbReference type="ARBA" id="ARBA00004173"/>
    </source>
</evidence>
<reference evidence="9" key="1">
    <citation type="submission" date="2016-05" db="EMBL/GenBank/DDBJ databases">
        <title>Comparative genomics of biotechnologically important yeasts.</title>
        <authorList>
            <consortium name="DOE Joint Genome Institute"/>
            <person name="Riley R."/>
            <person name="Haridas S."/>
            <person name="Wolfe K.H."/>
            <person name="Lopes M.R."/>
            <person name="Hittinger C.T."/>
            <person name="Goker M."/>
            <person name="Salamov A."/>
            <person name="Wisecaver J."/>
            <person name="Long T.M."/>
            <person name="Aerts A.L."/>
            <person name="Barry K."/>
            <person name="Choi C."/>
            <person name="Clum A."/>
            <person name="Coughlan A.Y."/>
            <person name="Deshpande S."/>
            <person name="Douglass A.P."/>
            <person name="Hanson S.J."/>
            <person name="Klenk H.-P."/>
            <person name="Labutti K."/>
            <person name="Lapidus A."/>
            <person name="Lindquist E."/>
            <person name="Lipzen A."/>
            <person name="Meier-Kolthoff J.P."/>
            <person name="Ohm R.A."/>
            <person name="Otillar R.P."/>
            <person name="Pangilinan J."/>
            <person name="Peng Y."/>
            <person name="Rokas A."/>
            <person name="Rosa C.A."/>
            <person name="Scheuner C."/>
            <person name="Sibirny A.A."/>
            <person name="Slot J.C."/>
            <person name="Stielow J.B."/>
            <person name="Sun H."/>
            <person name="Kurtzman C.P."/>
            <person name="Blackwell M."/>
            <person name="Grigoriev I.V."/>
            <person name="Jeffries T.W."/>
        </authorList>
    </citation>
    <scope>NUCLEOTIDE SEQUENCE [LARGE SCALE GENOMIC DNA]</scope>
    <source>
        <strain evidence="9">DSM 1968</strain>
    </source>
</reference>
<evidence type="ECO:0000256" key="6">
    <source>
        <dbReference type="ARBA" id="ARBA00023274"/>
    </source>
</evidence>
<dbReference type="InterPro" id="IPR011332">
    <property type="entry name" value="Ribosomal_zn-bd"/>
</dbReference>
<dbReference type="OrthoDB" id="2014905at2759"/>
<dbReference type="FunCoup" id="A0A1D2VLX5">
    <property type="interactions" value="280"/>
</dbReference>
<dbReference type="AlphaFoldDB" id="A0A1D2VLX5"/>
<evidence type="ECO:0000256" key="5">
    <source>
        <dbReference type="ARBA" id="ARBA00023128"/>
    </source>
</evidence>
<dbReference type="InterPro" id="IPR051991">
    <property type="entry name" value="Mitoribosomal_protein_bL32"/>
</dbReference>
<dbReference type="Proteomes" id="UP000095038">
    <property type="component" value="Unassembled WGS sequence"/>
</dbReference>
<dbReference type="GO" id="GO:0006412">
    <property type="term" value="P:translation"/>
    <property type="evidence" value="ECO:0007669"/>
    <property type="project" value="InterPro"/>
</dbReference>
<evidence type="ECO:0000256" key="7">
    <source>
        <dbReference type="ARBA" id="ARBA00039935"/>
    </source>
</evidence>
<comment type="subcellular location">
    <subcellularLocation>
        <location evidence="1">Mitochondrion</location>
    </subcellularLocation>
</comment>
<dbReference type="Pfam" id="PF01783">
    <property type="entry name" value="Ribosomal_L32p"/>
    <property type="match status" value="1"/>
</dbReference>
<dbReference type="InterPro" id="IPR002677">
    <property type="entry name" value="Ribosomal_bL32"/>
</dbReference>